<evidence type="ECO:0000313" key="10">
    <source>
        <dbReference type="EMBL" id="OEJ86999.1"/>
    </source>
</evidence>
<organism evidence="10 11">
    <name type="scientific">Hanseniaspora uvarum</name>
    <name type="common">Yeast</name>
    <name type="synonym">Kloeckera apiculata</name>
    <dbReference type="NCBI Taxonomy" id="29833"/>
    <lineage>
        <taxon>Eukaryota</taxon>
        <taxon>Fungi</taxon>
        <taxon>Dikarya</taxon>
        <taxon>Ascomycota</taxon>
        <taxon>Saccharomycotina</taxon>
        <taxon>Saccharomycetes</taxon>
        <taxon>Saccharomycodales</taxon>
        <taxon>Saccharomycodaceae</taxon>
        <taxon>Hanseniaspora</taxon>
    </lineage>
</organism>
<dbReference type="OrthoDB" id="10249309at2759"/>
<dbReference type="InterPro" id="IPR042529">
    <property type="entry name" value="IF_2B-like_C"/>
</dbReference>
<dbReference type="InterPro" id="IPR037171">
    <property type="entry name" value="NagB/RpiA_transferase-like"/>
</dbReference>
<dbReference type="GO" id="GO:0003743">
    <property type="term" value="F:translation initiation factor activity"/>
    <property type="evidence" value="ECO:0007669"/>
    <property type="project" value="UniProtKB-KW"/>
</dbReference>
<dbReference type="SUPFAM" id="SSF100950">
    <property type="entry name" value="NagB/RpiA/CoA transferase-like"/>
    <property type="match status" value="1"/>
</dbReference>
<accession>A0A1E5RJA5</accession>
<comment type="similarity">
    <text evidence="2 9">Belongs to the eIF-2B alpha/beta/delta subunits family.</text>
</comment>
<dbReference type="AlphaFoldDB" id="A0A1E5RJA5"/>
<dbReference type="GO" id="GO:0005829">
    <property type="term" value="C:cytosol"/>
    <property type="evidence" value="ECO:0007669"/>
    <property type="project" value="UniProtKB-SubCell"/>
</dbReference>
<dbReference type="Gene3D" id="1.20.120.1070">
    <property type="entry name" value="Translation initiation factor eIF-2B, N-terminal domain"/>
    <property type="match status" value="1"/>
</dbReference>
<evidence type="ECO:0000256" key="7">
    <source>
        <dbReference type="ARBA" id="ARBA00044236"/>
    </source>
</evidence>
<dbReference type="STRING" id="29833.A0A1E5RJA5"/>
<dbReference type="PANTHER" id="PTHR45860">
    <property type="entry name" value="TRANSLATION INITIATION FACTOR EIF-2B SUBUNIT ALPHA"/>
    <property type="match status" value="1"/>
</dbReference>
<keyword evidence="3" id="KW-0963">Cytoplasm</keyword>
<evidence type="ECO:0000256" key="9">
    <source>
        <dbReference type="RuleBase" id="RU003814"/>
    </source>
</evidence>
<evidence type="ECO:0000256" key="6">
    <source>
        <dbReference type="ARBA" id="ARBA00044208"/>
    </source>
</evidence>
<protein>
    <recommendedName>
        <fullName evidence="6">Translation initiation factor eIF2B subunit alpha</fullName>
    </recommendedName>
    <alternativeName>
        <fullName evidence="7">eIF2B GDP-GTP exchange factor subunit alpha</fullName>
    </alternativeName>
</protein>
<evidence type="ECO:0000256" key="1">
    <source>
        <dbReference type="ARBA" id="ARBA00004514"/>
    </source>
</evidence>
<comment type="subcellular location">
    <subcellularLocation>
        <location evidence="1">Cytoplasm</location>
        <location evidence="1">Cytosol</location>
    </subcellularLocation>
</comment>
<dbReference type="Pfam" id="PF01008">
    <property type="entry name" value="IF-2B"/>
    <property type="match status" value="1"/>
</dbReference>
<dbReference type="EMBL" id="LPNN01000005">
    <property type="protein sequence ID" value="OEJ86999.1"/>
    <property type="molecule type" value="Genomic_DNA"/>
</dbReference>
<keyword evidence="5" id="KW-0648">Protein biosynthesis</keyword>
<dbReference type="Gene3D" id="3.40.50.10470">
    <property type="entry name" value="Translation initiation factor eif-2b, domain 2"/>
    <property type="match status" value="1"/>
</dbReference>
<proteinExistence type="inferred from homology"/>
<keyword evidence="11" id="KW-1185">Reference proteome</keyword>
<evidence type="ECO:0000256" key="4">
    <source>
        <dbReference type="ARBA" id="ARBA00022540"/>
    </source>
</evidence>
<dbReference type="GO" id="GO:0005851">
    <property type="term" value="C:eukaryotic translation initiation factor 2B complex"/>
    <property type="evidence" value="ECO:0007669"/>
    <property type="project" value="TreeGrafter"/>
</dbReference>
<evidence type="ECO:0000256" key="2">
    <source>
        <dbReference type="ARBA" id="ARBA00007251"/>
    </source>
</evidence>
<evidence type="ECO:0000256" key="5">
    <source>
        <dbReference type="ARBA" id="ARBA00022917"/>
    </source>
</evidence>
<dbReference type="InterPro" id="IPR051501">
    <property type="entry name" value="eIF2B_alpha/beta/delta"/>
</dbReference>
<comment type="caution">
    <text evidence="10">The sequence shown here is derived from an EMBL/GenBank/DDBJ whole genome shotgun (WGS) entry which is preliminary data.</text>
</comment>
<gene>
    <name evidence="10" type="ORF">AWRI3580_g2738</name>
</gene>
<evidence type="ECO:0000256" key="3">
    <source>
        <dbReference type="ARBA" id="ARBA00022490"/>
    </source>
</evidence>
<name>A0A1E5RJA5_HANUV</name>
<keyword evidence="4 10" id="KW-0396">Initiation factor</keyword>
<dbReference type="GO" id="GO:0005085">
    <property type="term" value="F:guanyl-nucleotide exchange factor activity"/>
    <property type="evidence" value="ECO:0007669"/>
    <property type="project" value="TreeGrafter"/>
</dbReference>
<dbReference type="VEuPathDB" id="FungiDB:AWRI3580_g2738"/>
<evidence type="ECO:0000313" key="11">
    <source>
        <dbReference type="Proteomes" id="UP000095358"/>
    </source>
</evidence>
<reference evidence="11" key="1">
    <citation type="journal article" date="2016" name="Genome Announc.">
        <title>Genome sequences of three species of Hanseniaspora isolated from spontaneous wine fermentations.</title>
        <authorList>
            <person name="Sternes P.R."/>
            <person name="Lee D."/>
            <person name="Kutyna D.R."/>
            <person name="Borneman A.R."/>
        </authorList>
    </citation>
    <scope>NUCLEOTIDE SEQUENCE [LARGE SCALE GENOMIC DNA]</scope>
    <source>
        <strain evidence="11">AWRI3580</strain>
    </source>
</reference>
<evidence type="ECO:0000256" key="8">
    <source>
        <dbReference type="ARBA" id="ARBA00046432"/>
    </source>
</evidence>
<sequence>MEHTNSNSKYDIKELYVQFLIQDADLTMPIAAIESLIQILKTHNPTTSAEMINIINGSIKELTEGIPNSISLKAGCDIFYRFVIKHLTGNNDKSISSTSFESFKNHLFDNGQLFIDRSKTSRFKIAEYGTQFIKDGDLILVHGHSRSVIQLLLHAKNQNDKKRFKVLISEGRPTNGGILTLKKLREENIYCNLIPDTAINSILHKVDKVFVGAEGVTESGGCINLIGTSTIGILAKEKNIPFYVVSESHKFVRMFPLMPNDLPMLQDPLNFEINKDNNKVDFDSQNELLLESRKDLLNIKNKEDLLLLSDKHLTAPLLDFTKYEYITAIITDLGIKTPSAISEELMNMWYD</sequence>
<dbReference type="InterPro" id="IPR042528">
    <property type="entry name" value="elF-2B_alpha_N"/>
</dbReference>
<comment type="subunit">
    <text evidence="8">Component of the translation initiation factor 2B (eIF2B) complex which is a heterodecamer of two sets of five different subunits: alpha, beta, gamma, delta and epsilon. Subunits alpha, beta and delta comprise a regulatory subcomplex and subunits epsilon and gamma comprise a catalytic subcomplex. Within the complex, the hexameric regulatory complex resides at the center, with the two heterodimeric catalytic subcomplexes bound on opposite sides.</text>
</comment>
<dbReference type="PANTHER" id="PTHR45860:SF1">
    <property type="entry name" value="TRANSLATION INITIATION FACTOR EIF-2B SUBUNIT ALPHA"/>
    <property type="match status" value="1"/>
</dbReference>
<dbReference type="Proteomes" id="UP000095358">
    <property type="component" value="Unassembled WGS sequence"/>
</dbReference>
<dbReference type="InterPro" id="IPR000649">
    <property type="entry name" value="IF-2B-related"/>
</dbReference>